<dbReference type="OrthoDB" id="319933at2"/>
<dbReference type="Proteomes" id="UP000003963">
    <property type="component" value="Unassembled WGS sequence"/>
</dbReference>
<dbReference type="HOGENOM" id="CLU_051214_2_0_11"/>
<keyword evidence="1" id="KW-0732">Signal</keyword>
<dbReference type="PANTHER" id="PTHR35273">
    <property type="entry name" value="ALPHA-1,4 POLYGALACTOSAMINIDASE, PUTATIVE (AFU_ORTHOLOGUE AFUA_3G07890)-RELATED"/>
    <property type="match status" value="1"/>
</dbReference>
<accession>D9WLQ6</accession>
<dbReference type="Pfam" id="PF03537">
    <property type="entry name" value="Glyco_hydro_114"/>
    <property type="match status" value="1"/>
</dbReference>
<dbReference type="SUPFAM" id="SSF51445">
    <property type="entry name" value="(Trans)glycosidases"/>
    <property type="match status" value="1"/>
</dbReference>
<proteinExistence type="predicted"/>
<evidence type="ECO:0000313" key="3">
    <source>
        <dbReference type="EMBL" id="EFL23646.1"/>
    </source>
</evidence>
<reference evidence="3 4" key="1">
    <citation type="submission" date="2009-02" db="EMBL/GenBank/DDBJ databases">
        <title>Annotation of Streptomyces hygroscopicus strain ATCC 53653.</title>
        <authorList>
            <consortium name="The Broad Institute Genome Sequencing Platform"/>
            <consortium name="Broad Institute Microbial Sequencing Center"/>
            <person name="Fischbach M."/>
            <person name="Godfrey P."/>
            <person name="Ward D."/>
            <person name="Young S."/>
            <person name="Zeng Q."/>
            <person name="Koehrsen M."/>
            <person name="Alvarado L."/>
            <person name="Berlin A.M."/>
            <person name="Bochicchio J."/>
            <person name="Borenstein D."/>
            <person name="Chapman S.B."/>
            <person name="Chen Z."/>
            <person name="Engels R."/>
            <person name="Freedman E."/>
            <person name="Gellesch M."/>
            <person name="Goldberg J."/>
            <person name="Griggs A."/>
            <person name="Gujja S."/>
            <person name="Heilman E.R."/>
            <person name="Heiman D.I."/>
            <person name="Hepburn T.A."/>
            <person name="Howarth C."/>
            <person name="Jen D."/>
            <person name="Larson L."/>
            <person name="Lewis B."/>
            <person name="Mehta T."/>
            <person name="Park D."/>
            <person name="Pearson M."/>
            <person name="Richards J."/>
            <person name="Roberts A."/>
            <person name="Saif S."/>
            <person name="Shea T.D."/>
            <person name="Shenoy N."/>
            <person name="Sisk P."/>
            <person name="Stolte C."/>
            <person name="Sykes S.N."/>
            <person name="Thomson T."/>
            <person name="Walk T."/>
            <person name="White J."/>
            <person name="Yandava C."/>
            <person name="Straight P."/>
            <person name="Clardy J."/>
            <person name="Hung D."/>
            <person name="Kolter R."/>
            <person name="Mekalanos J."/>
            <person name="Walker S."/>
            <person name="Walsh C.T."/>
            <person name="Wieland-Brown L.C."/>
            <person name="Haas B."/>
            <person name="Nusbaum C."/>
            <person name="Birren B."/>
        </authorList>
    </citation>
    <scope>NUCLEOTIDE SEQUENCE [LARGE SCALE GENOMIC DNA]</scope>
    <source>
        <strain evidence="3 4">ATCC 53653</strain>
    </source>
</reference>
<protein>
    <submittedName>
        <fullName evidence="3">Putative secreted protein</fullName>
    </submittedName>
</protein>
<feature type="signal peptide" evidence="1">
    <location>
        <begin position="1"/>
        <end position="16"/>
    </location>
</feature>
<sequence length="271" mass="29686">MSMVHSPAARMRPAIAALALAFLTACSTTTTDTGEADVKLPPVGAAWDYQIGGAYEPPKGVEIVSRDRADDPAPGLYNVCYVNAFQTQPDEKWPSRLLLHDKQGEVVEDPEWDGESVLDITTAAKREEAAERVGAWFEECADKGFDAVEPDNLDTFTRWPDLLTAEQATAYVSLLTKRAHDLGLAIAQKNTGPLATRRAKTGLDFAVVEECGRYDECGAFAKPYKDRVVVVEYEDKGMAKACDGFGDRLSVVRRDQDVSTPDDDGYVREVC</sequence>
<feature type="domain" description="Glycoside-hydrolase family GH114 TIM-barrel" evidence="2">
    <location>
        <begin position="47"/>
        <end position="258"/>
    </location>
</feature>
<dbReference type="InterPro" id="IPR004352">
    <property type="entry name" value="GH114_TIM-barrel"/>
</dbReference>
<dbReference type="EMBL" id="GG657754">
    <property type="protein sequence ID" value="EFL23646.1"/>
    <property type="molecule type" value="Genomic_DNA"/>
</dbReference>
<evidence type="ECO:0000256" key="1">
    <source>
        <dbReference type="SAM" id="SignalP"/>
    </source>
</evidence>
<dbReference type="InterPro" id="IPR013785">
    <property type="entry name" value="Aldolase_TIM"/>
</dbReference>
<feature type="chain" id="PRO_5039196756" evidence="1">
    <location>
        <begin position="17"/>
        <end position="271"/>
    </location>
</feature>
<name>D9WLQ6_9ACTN</name>
<dbReference type="Gene3D" id="3.20.20.70">
    <property type="entry name" value="Aldolase class I"/>
    <property type="match status" value="1"/>
</dbReference>
<evidence type="ECO:0000313" key="4">
    <source>
        <dbReference type="Proteomes" id="UP000003963"/>
    </source>
</evidence>
<dbReference type="AlphaFoldDB" id="D9WLQ6"/>
<dbReference type="PANTHER" id="PTHR35273:SF2">
    <property type="entry name" value="ALPHA-GALACTOSIDASE"/>
    <property type="match status" value="1"/>
</dbReference>
<dbReference type="InterPro" id="IPR017853">
    <property type="entry name" value="GH"/>
</dbReference>
<dbReference type="STRING" id="457427.SSOG_03360"/>
<organism evidence="3 4">
    <name type="scientific">Streptomyces himastatinicus ATCC 53653</name>
    <dbReference type="NCBI Taxonomy" id="457427"/>
    <lineage>
        <taxon>Bacteria</taxon>
        <taxon>Bacillati</taxon>
        <taxon>Actinomycetota</taxon>
        <taxon>Actinomycetes</taxon>
        <taxon>Kitasatosporales</taxon>
        <taxon>Streptomycetaceae</taxon>
        <taxon>Streptomyces</taxon>
        <taxon>Streptomyces violaceusniger group</taxon>
    </lineage>
</organism>
<keyword evidence="4" id="KW-1185">Reference proteome</keyword>
<dbReference type="RefSeq" id="WP_009715463.1">
    <property type="nucleotide sequence ID" value="NZ_GG657754.1"/>
</dbReference>
<evidence type="ECO:0000259" key="2">
    <source>
        <dbReference type="Pfam" id="PF03537"/>
    </source>
</evidence>
<gene>
    <name evidence="3" type="ORF">SSOG_03360</name>
</gene>